<keyword evidence="3" id="KW-1003">Cell membrane</keyword>
<feature type="transmembrane region" description="Helical" evidence="9">
    <location>
        <begin position="132"/>
        <end position="156"/>
    </location>
</feature>
<dbReference type="EMBL" id="LAZR01000182">
    <property type="protein sequence ID" value="KKN83650.1"/>
    <property type="molecule type" value="Genomic_DNA"/>
</dbReference>
<protein>
    <recommendedName>
        <fullName evidence="10">Tripartite ATP-independent periplasmic transporters DctQ component domain-containing protein</fullName>
    </recommendedName>
</protein>
<evidence type="ECO:0000256" key="8">
    <source>
        <dbReference type="SAM" id="MobiDB-lite"/>
    </source>
</evidence>
<feature type="region of interest" description="Disordered" evidence="8">
    <location>
        <begin position="176"/>
        <end position="196"/>
    </location>
</feature>
<comment type="caution">
    <text evidence="11">The sequence shown here is derived from an EMBL/GenBank/DDBJ whole genome shotgun (WGS) entry which is preliminary data.</text>
</comment>
<dbReference type="PANTHER" id="PTHR35011">
    <property type="entry name" value="2,3-DIKETO-L-GULONATE TRAP TRANSPORTER SMALL PERMEASE PROTEIN YIAM"/>
    <property type="match status" value="1"/>
</dbReference>
<keyword evidence="5 9" id="KW-0812">Transmembrane</keyword>
<organism evidence="11">
    <name type="scientific">marine sediment metagenome</name>
    <dbReference type="NCBI Taxonomy" id="412755"/>
    <lineage>
        <taxon>unclassified sequences</taxon>
        <taxon>metagenomes</taxon>
        <taxon>ecological metagenomes</taxon>
    </lineage>
</organism>
<feature type="transmembrane region" description="Helical" evidence="9">
    <location>
        <begin position="16"/>
        <end position="35"/>
    </location>
</feature>
<proteinExistence type="predicted"/>
<dbReference type="AlphaFoldDB" id="A0A0F9TRG5"/>
<keyword evidence="7 9" id="KW-0472">Membrane</keyword>
<evidence type="ECO:0000256" key="6">
    <source>
        <dbReference type="ARBA" id="ARBA00022989"/>
    </source>
</evidence>
<dbReference type="InterPro" id="IPR055348">
    <property type="entry name" value="DctQ"/>
</dbReference>
<evidence type="ECO:0000256" key="2">
    <source>
        <dbReference type="ARBA" id="ARBA00022448"/>
    </source>
</evidence>
<keyword evidence="4" id="KW-0997">Cell inner membrane</keyword>
<feature type="domain" description="Tripartite ATP-independent periplasmic transporters DctQ component" evidence="10">
    <location>
        <begin position="29"/>
        <end position="159"/>
    </location>
</feature>
<keyword evidence="6 9" id="KW-1133">Transmembrane helix</keyword>
<evidence type="ECO:0000256" key="5">
    <source>
        <dbReference type="ARBA" id="ARBA00022692"/>
    </source>
</evidence>
<sequence>MKRLAAYVRFIDRVNGWVGLVTMYSIFGMIGILFYSTITKTFFHPSLWTLEMAQFAMVAYFLVGGGYSLKMGAHVRMDLAYGRWSPRTQAATDAVTILLLIFYLGILLYGGLSSTAYALEYGERSYSSWRPYMAPIKIVMVCGIVLMLLQAIAMLIRNVAEARGIVLPGVERLPREDEVDHPRDREPDEAERGAAS</sequence>
<comment type="subcellular location">
    <subcellularLocation>
        <location evidence="1">Cell inner membrane</location>
        <topology evidence="1">Multi-pass membrane protein</topology>
    </subcellularLocation>
</comment>
<feature type="transmembrane region" description="Helical" evidence="9">
    <location>
        <begin position="90"/>
        <end position="112"/>
    </location>
</feature>
<evidence type="ECO:0000256" key="1">
    <source>
        <dbReference type="ARBA" id="ARBA00004429"/>
    </source>
</evidence>
<dbReference type="InterPro" id="IPR007387">
    <property type="entry name" value="TRAP_DctQ"/>
</dbReference>
<name>A0A0F9TRG5_9ZZZZ</name>
<evidence type="ECO:0000256" key="9">
    <source>
        <dbReference type="SAM" id="Phobius"/>
    </source>
</evidence>
<dbReference type="PANTHER" id="PTHR35011:SF4">
    <property type="entry name" value="SLL1102 PROTEIN"/>
    <property type="match status" value="1"/>
</dbReference>
<dbReference type="Pfam" id="PF04290">
    <property type="entry name" value="DctQ"/>
    <property type="match status" value="1"/>
</dbReference>
<evidence type="ECO:0000256" key="7">
    <source>
        <dbReference type="ARBA" id="ARBA00023136"/>
    </source>
</evidence>
<evidence type="ECO:0000256" key="4">
    <source>
        <dbReference type="ARBA" id="ARBA00022519"/>
    </source>
</evidence>
<evidence type="ECO:0000259" key="10">
    <source>
        <dbReference type="Pfam" id="PF04290"/>
    </source>
</evidence>
<reference evidence="11" key="1">
    <citation type="journal article" date="2015" name="Nature">
        <title>Complex archaea that bridge the gap between prokaryotes and eukaryotes.</title>
        <authorList>
            <person name="Spang A."/>
            <person name="Saw J.H."/>
            <person name="Jorgensen S.L."/>
            <person name="Zaremba-Niedzwiedzka K."/>
            <person name="Martijn J."/>
            <person name="Lind A.E."/>
            <person name="van Eijk R."/>
            <person name="Schleper C."/>
            <person name="Guy L."/>
            <person name="Ettema T.J."/>
        </authorList>
    </citation>
    <scope>NUCLEOTIDE SEQUENCE</scope>
</reference>
<gene>
    <name evidence="11" type="ORF">LCGC14_0297120</name>
</gene>
<feature type="transmembrane region" description="Helical" evidence="9">
    <location>
        <begin position="47"/>
        <end position="69"/>
    </location>
</feature>
<accession>A0A0F9TRG5</accession>
<evidence type="ECO:0000256" key="3">
    <source>
        <dbReference type="ARBA" id="ARBA00022475"/>
    </source>
</evidence>
<dbReference type="GO" id="GO:0005886">
    <property type="term" value="C:plasma membrane"/>
    <property type="evidence" value="ECO:0007669"/>
    <property type="project" value="UniProtKB-SubCell"/>
</dbReference>
<evidence type="ECO:0000313" key="11">
    <source>
        <dbReference type="EMBL" id="KKN83650.1"/>
    </source>
</evidence>
<keyword evidence="2" id="KW-0813">Transport</keyword>